<keyword evidence="1" id="KW-1133">Transmembrane helix</keyword>
<sequence length="31" mass="3217">MDIVDIDGVLAARSGLLAAVLVLAEPLLVLR</sequence>
<gene>
    <name evidence="2" type="ORF">RUN39_v1_330003</name>
</gene>
<name>A0A0S4TRQ1_RALSL</name>
<feature type="transmembrane region" description="Helical" evidence="1">
    <location>
        <begin position="12"/>
        <end position="30"/>
    </location>
</feature>
<protein>
    <submittedName>
        <fullName evidence="2">Uncharacterized protein</fullName>
    </submittedName>
</protein>
<proteinExistence type="predicted"/>
<keyword evidence="1" id="KW-0472">Membrane</keyword>
<accession>A0A0S4TRQ1</accession>
<dbReference type="AlphaFoldDB" id="A0A0S4TRQ1"/>
<organism evidence="2">
    <name type="scientific">Ralstonia solanacearum</name>
    <name type="common">Pseudomonas solanacearum</name>
    <dbReference type="NCBI Taxonomy" id="305"/>
    <lineage>
        <taxon>Bacteria</taxon>
        <taxon>Pseudomonadati</taxon>
        <taxon>Pseudomonadota</taxon>
        <taxon>Betaproteobacteria</taxon>
        <taxon>Burkholderiales</taxon>
        <taxon>Burkholderiaceae</taxon>
        <taxon>Ralstonia</taxon>
        <taxon>Ralstonia solanacearum species complex</taxon>
    </lineage>
</organism>
<reference evidence="2" key="1">
    <citation type="submission" date="2015-10" db="EMBL/GenBank/DDBJ databases">
        <authorList>
            <person name="Gilbert D.G."/>
        </authorList>
    </citation>
    <scope>NUCLEOTIDE SEQUENCE</scope>
    <source>
        <strain evidence="2">Phyl III-seqv23</strain>
    </source>
</reference>
<dbReference type="EMBL" id="LN899819">
    <property type="protein sequence ID" value="CUV12221.1"/>
    <property type="molecule type" value="Genomic_DNA"/>
</dbReference>
<evidence type="ECO:0000313" key="2">
    <source>
        <dbReference type="EMBL" id="CUV12221.1"/>
    </source>
</evidence>
<evidence type="ECO:0000256" key="1">
    <source>
        <dbReference type="SAM" id="Phobius"/>
    </source>
</evidence>
<keyword evidence="1" id="KW-0812">Transmembrane</keyword>